<accession>A0A3R6F740</accession>
<organism evidence="7 8">
    <name type="scientific">Roseburia intestinalis</name>
    <dbReference type="NCBI Taxonomy" id="166486"/>
    <lineage>
        <taxon>Bacteria</taxon>
        <taxon>Bacillati</taxon>
        <taxon>Bacillota</taxon>
        <taxon>Clostridia</taxon>
        <taxon>Lachnospirales</taxon>
        <taxon>Lachnospiraceae</taxon>
        <taxon>Roseburia</taxon>
    </lineage>
</organism>
<protein>
    <recommendedName>
        <fullName evidence="6">GtrA/DPMS transmembrane domain-containing protein</fullName>
    </recommendedName>
</protein>
<sequence length="138" mass="15301">MKKLLKQGIAFVGISGIGWIMDFVIFNLLNLRSSYVAVNNMISSLVAVCFVFCVSTRKTFVQKDGGIPLKVKFVIYILYQIILILLVSQLLALIAAGLYHTFCGSIIGDFSAMAAKILVTPLTMCMNFLVMKLLIERI</sequence>
<dbReference type="GO" id="GO:0000271">
    <property type="term" value="P:polysaccharide biosynthetic process"/>
    <property type="evidence" value="ECO:0007669"/>
    <property type="project" value="InterPro"/>
</dbReference>
<dbReference type="EMBL" id="QSHO01000022">
    <property type="protein sequence ID" value="RHC13076.1"/>
    <property type="molecule type" value="Genomic_DNA"/>
</dbReference>
<feature type="domain" description="GtrA/DPMS transmembrane" evidence="6">
    <location>
        <begin position="11"/>
        <end position="134"/>
    </location>
</feature>
<dbReference type="AlphaFoldDB" id="A0A3R6F740"/>
<evidence type="ECO:0000313" key="8">
    <source>
        <dbReference type="Proteomes" id="UP000283513"/>
    </source>
</evidence>
<dbReference type="Proteomes" id="UP000283513">
    <property type="component" value="Unassembled WGS sequence"/>
</dbReference>
<dbReference type="RefSeq" id="WP_118599221.1">
    <property type="nucleotide sequence ID" value="NZ_CP097279.1"/>
</dbReference>
<evidence type="ECO:0000256" key="3">
    <source>
        <dbReference type="ARBA" id="ARBA00022989"/>
    </source>
</evidence>
<keyword evidence="3 5" id="KW-1133">Transmembrane helix</keyword>
<comment type="caution">
    <text evidence="7">The sequence shown here is derived from an EMBL/GenBank/DDBJ whole genome shotgun (WGS) entry which is preliminary data.</text>
</comment>
<keyword evidence="4 5" id="KW-0472">Membrane</keyword>
<proteinExistence type="predicted"/>
<feature type="transmembrane region" description="Helical" evidence="5">
    <location>
        <begin position="76"/>
        <end position="102"/>
    </location>
</feature>
<evidence type="ECO:0000256" key="2">
    <source>
        <dbReference type="ARBA" id="ARBA00022692"/>
    </source>
</evidence>
<name>A0A3R6F740_9FIRM</name>
<keyword evidence="2 5" id="KW-0812">Transmembrane</keyword>
<gene>
    <name evidence="7" type="ORF">DW856_17675</name>
</gene>
<evidence type="ECO:0000313" key="7">
    <source>
        <dbReference type="EMBL" id="RHC13076.1"/>
    </source>
</evidence>
<feature type="transmembrane region" description="Helical" evidence="5">
    <location>
        <begin position="9"/>
        <end position="29"/>
    </location>
</feature>
<feature type="transmembrane region" description="Helical" evidence="5">
    <location>
        <begin position="35"/>
        <end position="55"/>
    </location>
</feature>
<reference evidence="7 8" key="1">
    <citation type="submission" date="2018-08" db="EMBL/GenBank/DDBJ databases">
        <title>A genome reference for cultivated species of the human gut microbiota.</title>
        <authorList>
            <person name="Zou Y."/>
            <person name="Xue W."/>
            <person name="Luo G."/>
        </authorList>
    </citation>
    <scope>NUCLEOTIDE SEQUENCE [LARGE SCALE GENOMIC DNA]</scope>
    <source>
        <strain evidence="7 8">AM37-1AC</strain>
    </source>
</reference>
<evidence type="ECO:0000259" key="6">
    <source>
        <dbReference type="Pfam" id="PF04138"/>
    </source>
</evidence>
<dbReference type="InterPro" id="IPR007267">
    <property type="entry name" value="GtrA_DPMS_TM"/>
</dbReference>
<dbReference type="GO" id="GO:0016020">
    <property type="term" value="C:membrane"/>
    <property type="evidence" value="ECO:0007669"/>
    <property type="project" value="UniProtKB-SubCell"/>
</dbReference>
<feature type="transmembrane region" description="Helical" evidence="5">
    <location>
        <begin position="114"/>
        <end position="135"/>
    </location>
</feature>
<comment type="subcellular location">
    <subcellularLocation>
        <location evidence="1">Membrane</location>
        <topology evidence="1">Multi-pass membrane protein</topology>
    </subcellularLocation>
</comment>
<evidence type="ECO:0000256" key="5">
    <source>
        <dbReference type="SAM" id="Phobius"/>
    </source>
</evidence>
<evidence type="ECO:0000256" key="1">
    <source>
        <dbReference type="ARBA" id="ARBA00004141"/>
    </source>
</evidence>
<evidence type="ECO:0000256" key="4">
    <source>
        <dbReference type="ARBA" id="ARBA00023136"/>
    </source>
</evidence>
<dbReference type="Pfam" id="PF04138">
    <property type="entry name" value="GtrA_DPMS_TM"/>
    <property type="match status" value="1"/>
</dbReference>